<dbReference type="NCBIfam" id="TIGR02595">
    <property type="entry name" value="PEP_CTERM"/>
    <property type="match status" value="1"/>
</dbReference>
<feature type="chain" id="PRO_5015416093" evidence="1">
    <location>
        <begin position="21"/>
        <end position="206"/>
    </location>
</feature>
<dbReference type="Pfam" id="PF07589">
    <property type="entry name" value="PEP-CTERM"/>
    <property type="match status" value="1"/>
</dbReference>
<feature type="domain" description="Ice-binding protein C-terminal" evidence="2">
    <location>
        <begin position="181"/>
        <end position="203"/>
    </location>
</feature>
<proteinExistence type="predicted"/>
<keyword evidence="1" id="KW-0732">Signal</keyword>
<evidence type="ECO:0000313" key="4">
    <source>
        <dbReference type="Proteomes" id="UP000245820"/>
    </source>
</evidence>
<dbReference type="AlphaFoldDB" id="A0A2S2DQ37"/>
<gene>
    <name evidence="3" type="ORF">DIR46_25480</name>
</gene>
<reference evidence="3 4" key="1">
    <citation type="submission" date="2018-05" db="EMBL/GenBank/DDBJ databases">
        <title>Complete genome sequence of Massilia oculi sp. nov. CCUG 43427T (=DSM 26321T), the type strain of M. oculi, and comparison with genome sequences of other Massilia strains.</title>
        <authorList>
            <person name="Zhu B."/>
        </authorList>
    </citation>
    <scope>NUCLEOTIDE SEQUENCE [LARGE SCALE GENOMIC DNA]</scope>
    <source>
        <strain evidence="3 4">CCUG 43427</strain>
    </source>
</reference>
<dbReference type="KEGG" id="mtim:DIR46_25480"/>
<organism evidence="3 4">
    <name type="scientific">Massilia oculi</name>
    <dbReference type="NCBI Taxonomy" id="945844"/>
    <lineage>
        <taxon>Bacteria</taxon>
        <taxon>Pseudomonadati</taxon>
        <taxon>Pseudomonadota</taxon>
        <taxon>Betaproteobacteria</taxon>
        <taxon>Burkholderiales</taxon>
        <taxon>Oxalobacteraceae</taxon>
        <taxon>Telluria group</taxon>
        <taxon>Massilia</taxon>
    </lineage>
</organism>
<accession>A0A2S2DQ37</accession>
<evidence type="ECO:0000256" key="1">
    <source>
        <dbReference type="SAM" id="SignalP"/>
    </source>
</evidence>
<feature type="signal peptide" evidence="1">
    <location>
        <begin position="1"/>
        <end position="20"/>
    </location>
</feature>
<dbReference type="Proteomes" id="UP000245820">
    <property type="component" value="Chromosome"/>
</dbReference>
<dbReference type="InterPro" id="IPR013424">
    <property type="entry name" value="Ice-binding_C"/>
</dbReference>
<sequence length="206" mass="22374">MARITPLLFAAALLAQPAQAAVIYSWHEASTSANSPPGLNMELVFSDEAVAQGSLELDFVNLCDLGEPCLDKQDSLLSLRYWYEDPWAEDGRANSIDYGHLKLPEHYFDQIRLNVTFLPGGLLNGYIYANDGNSHFEIESLGSLFTVLDAHSDEPFGCAYQYDPCSGSTGYLSNAPIAGEVPEPSSLLLAGLGLAAIGCARRRRAR</sequence>
<evidence type="ECO:0000259" key="2">
    <source>
        <dbReference type="Pfam" id="PF07589"/>
    </source>
</evidence>
<dbReference type="RefSeq" id="WP_109347734.1">
    <property type="nucleotide sequence ID" value="NZ_CP029343.1"/>
</dbReference>
<dbReference type="EMBL" id="CP029343">
    <property type="protein sequence ID" value="AWL07447.1"/>
    <property type="molecule type" value="Genomic_DNA"/>
</dbReference>
<protein>
    <submittedName>
        <fullName evidence="3">PEP-CTERM sorting domain-containing protein</fullName>
    </submittedName>
</protein>
<evidence type="ECO:0000313" key="3">
    <source>
        <dbReference type="EMBL" id="AWL07447.1"/>
    </source>
</evidence>
<name>A0A2S2DQ37_9BURK</name>
<dbReference type="OrthoDB" id="8751188at2"/>
<keyword evidence="4" id="KW-1185">Reference proteome</keyword>